<keyword evidence="6" id="KW-0851">Voltage-gated channel</keyword>
<dbReference type="EMBL" id="JBANMG010000007">
    <property type="protein sequence ID" value="KAK6950810.1"/>
    <property type="molecule type" value="Genomic_DNA"/>
</dbReference>
<evidence type="ECO:0000259" key="15">
    <source>
        <dbReference type="Pfam" id="PF00520"/>
    </source>
</evidence>
<gene>
    <name evidence="16" type="ORF">Daesc_007335</name>
</gene>
<name>A0AAX6MDT1_9PEZI</name>
<keyword evidence="3" id="KW-0813">Transport</keyword>
<keyword evidence="7 14" id="KW-1133">Transmembrane helix</keyword>
<feature type="transmembrane region" description="Helical" evidence="14">
    <location>
        <begin position="96"/>
        <end position="116"/>
    </location>
</feature>
<dbReference type="GO" id="GO:0034702">
    <property type="term" value="C:monoatomic ion channel complex"/>
    <property type="evidence" value="ECO:0007669"/>
    <property type="project" value="UniProtKB-KW"/>
</dbReference>
<evidence type="ECO:0000256" key="1">
    <source>
        <dbReference type="ARBA" id="ARBA00004651"/>
    </source>
</evidence>
<dbReference type="PANTHER" id="PTHR46480:SF1">
    <property type="entry name" value="VOLTAGE-GATED HYDROGEN CHANNEL 1"/>
    <property type="match status" value="1"/>
</dbReference>
<keyword evidence="17" id="KW-1185">Reference proteome</keyword>
<evidence type="ECO:0000256" key="6">
    <source>
        <dbReference type="ARBA" id="ARBA00022882"/>
    </source>
</evidence>
<dbReference type="Proteomes" id="UP001369815">
    <property type="component" value="Unassembled WGS sequence"/>
</dbReference>
<feature type="domain" description="Ion transport" evidence="15">
    <location>
        <begin position="54"/>
        <end position="168"/>
    </location>
</feature>
<keyword evidence="11" id="KW-0407">Ion channel</keyword>
<keyword evidence="8 13" id="KW-0175">Coiled coil</keyword>
<comment type="subcellular location">
    <subcellularLocation>
        <location evidence="1">Cell membrane</location>
        <topology evidence="1">Multi-pass membrane protein</topology>
    </subcellularLocation>
</comment>
<evidence type="ECO:0000256" key="2">
    <source>
        <dbReference type="ARBA" id="ARBA00015897"/>
    </source>
</evidence>
<evidence type="ECO:0000256" key="13">
    <source>
        <dbReference type="SAM" id="Coils"/>
    </source>
</evidence>
<dbReference type="AlphaFoldDB" id="A0AAX6MDT1"/>
<comment type="caution">
    <text evidence="16">The sequence shown here is derived from an EMBL/GenBank/DDBJ whole genome shotgun (WGS) entry which is preliminary data.</text>
</comment>
<feature type="coiled-coil region" evidence="13">
    <location>
        <begin position="171"/>
        <end position="198"/>
    </location>
</feature>
<keyword evidence="5 14" id="KW-0812">Transmembrane</keyword>
<reference evidence="16 17" key="1">
    <citation type="journal article" date="2024" name="Front Chem Biol">
        <title>Unveiling the potential of Daldinia eschscholtzii MFLUCC 19-0629 through bioactivity and bioinformatics studies for enhanced sustainable agriculture production.</title>
        <authorList>
            <person name="Brooks S."/>
            <person name="Weaver J.A."/>
            <person name="Klomchit A."/>
            <person name="Alharthi S.A."/>
            <person name="Onlamun T."/>
            <person name="Nurani R."/>
            <person name="Vong T.K."/>
            <person name="Alberti F."/>
            <person name="Greco C."/>
        </authorList>
    </citation>
    <scope>NUCLEOTIDE SEQUENCE [LARGE SCALE GENOMIC DNA]</scope>
    <source>
        <strain evidence="16">MFLUCC 19-0629</strain>
    </source>
</reference>
<sequence length="202" mass="22750">MTDNAPLLGQYQDPGDVRYEDGQGEESRAESWKPVYRRMRAAISRLMNSRAKHWLVLVLIILDVAGILSDIFIALITCEIGVEDDAWVAPTRNGLTIFSLSLSCVFLVELVLSVVADGWGYFSSKLHCFDAFVIVVGFAVDLLEHNTAEEIASLIVVLRLWRFVKMVDEFSVEASEQTEELRKRVEDLETRNAALEARLSQV</sequence>
<evidence type="ECO:0000256" key="8">
    <source>
        <dbReference type="ARBA" id="ARBA00023054"/>
    </source>
</evidence>
<dbReference type="InterPro" id="IPR027359">
    <property type="entry name" value="Volt_channel_dom_sf"/>
</dbReference>
<feature type="transmembrane region" description="Helical" evidence="14">
    <location>
        <begin position="54"/>
        <end position="76"/>
    </location>
</feature>
<protein>
    <recommendedName>
        <fullName evidence="2">Voltage-gated hydrogen channel 1</fullName>
    </recommendedName>
    <alternativeName>
        <fullName evidence="12">Hydrogen voltage-gated channel 1</fullName>
    </alternativeName>
</protein>
<proteinExistence type="predicted"/>
<evidence type="ECO:0000256" key="12">
    <source>
        <dbReference type="ARBA" id="ARBA00031989"/>
    </source>
</evidence>
<evidence type="ECO:0000313" key="17">
    <source>
        <dbReference type="Proteomes" id="UP001369815"/>
    </source>
</evidence>
<organism evidence="16 17">
    <name type="scientific">Daldinia eschscholtzii</name>
    <dbReference type="NCBI Taxonomy" id="292717"/>
    <lineage>
        <taxon>Eukaryota</taxon>
        <taxon>Fungi</taxon>
        <taxon>Dikarya</taxon>
        <taxon>Ascomycota</taxon>
        <taxon>Pezizomycotina</taxon>
        <taxon>Sordariomycetes</taxon>
        <taxon>Xylariomycetidae</taxon>
        <taxon>Xylariales</taxon>
        <taxon>Hypoxylaceae</taxon>
        <taxon>Daldinia</taxon>
    </lineage>
</organism>
<dbReference type="PANTHER" id="PTHR46480">
    <property type="entry name" value="F20B24.22"/>
    <property type="match status" value="1"/>
</dbReference>
<dbReference type="InterPro" id="IPR005821">
    <property type="entry name" value="Ion_trans_dom"/>
</dbReference>
<keyword evidence="4" id="KW-1003">Cell membrane</keyword>
<accession>A0AAX6MDT1</accession>
<evidence type="ECO:0000256" key="3">
    <source>
        <dbReference type="ARBA" id="ARBA00022448"/>
    </source>
</evidence>
<evidence type="ECO:0000256" key="7">
    <source>
        <dbReference type="ARBA" id="ARBA00022989"/>
    </source>
</evidence>
<dbReference type="GO" id="GO:0030171">
    <property type="term" value="F:voltage-gated proton channel activity"/>
    <property type="evidence" value="ECO:0007669"/>
    <property type="project" value="InterPro"/>
</dbReference>
<evidence type="ECO:0000256" key="10">
    <source>
        <dbReference type="ARBA" id="ARBA00023136"/>
    </source>
</evidence>
<evidence type="ECO:0000256" key="14">
    <source>
        <dbReference type="SAM" id="Phobius"/>
    </source>
</evidence>
<evidence type="ECO:0000256" key="11">
    <source>
        <dbReference type="ARBA" id="ARBA00023303"/>
    </source>
</evidence>
<keyword evidence="10 14" id="KW-0472">Membrane</keyword>
<dbReference type="InterPro" id="IPR031846">
    <property type="entry name" value="Hvcn1"/>
</dbReference>
<dbReference type="Pfam" id="PF00520">
    <property type="entry name" value="Ion_trans"/>
    <property type="match status" value="1"/>
</dbReference>
<evidence type="ECO:0000256" key="4">
    <source>
        <dbReference type="ARBA" id="ARBA00022475"/>
    </source>
</evidence>
<dbReference type="GO" id="GO:0005886">
    <property type="term" value="C:plasma membrane"/>
    <property type="evidence" value="ECO:0007669"/>
    <property type="project" value="UniProtKB-SubCell"/>
</dbReference>
<evidence type="ECO:0000313" key="16">
    <source>
        <dbReference type="EMBL" id="KAK6950810.1"/>
    </source>
</evidence>
<evidence type="ECO:0000256" key="5">
    <source>
        <dbReference type="ARBA" id="ARBA00022692"/>
    </source>
</evidence>
<evidence type="ECO:0000256" key="9">
    <source>
        <dbReference type="ARBA" id="ARBA00023065"/>
    </source>
</evidence>
<dbReference type="Gene3D" id="1.20.120.350">
    <property type="entry name" value="Voltage-gated potassium channels. Chain C"/>
    <property type="match status" value="1"/>
</dbReference>
<keyword evidence="9" id="KW-0406">Ion transport</keyword>